<reference evidence="1 2" key="1">
    <citation type="submission" date="2019-06" db="EMBL/GenBank/DDBJ databases">
        <title>Emergence of pandrug resistant Empedobacter falsenii in China.</title>
        <authorList>
            <person name="Dong N."/>
            <person name="Chen S."/>
            <person name="Zhang R."/>
        </authorList>
    </citation>
    <scope>NUCLEOTIDE SEQUENCE [LARGE SCALE GENOMIC DNA]</scope>
    <source>
        <strain evidence="1 2">1681-1</strain>
    </source>
</reference>
<dbReference type="EMBL" id="CP040908">
    <property type="protein sequence ID" value="QLL59045.1"/>
    <property type="molecule type" value="Genomic_DNA"/>
</dbReference>
<gene>
    <name evidence="1" type="ORF">FH779_13510</name>
</gene>
<evidence type="ECO:0000313" key="1">
    <source>
        <dbReference type="EMBL" id="QLL59045.1"/>
    </source>
</evidence>
<dbReference type="Proteomes" id="UP000510643">
    <property type="component" value="Chromosome"/>
</dbReference>
<dbReference type="KEGG" id="efal:FH779_13510"/>
<proteinExistence type="predicted"/>
<dbReference type="AlphaFoldDB" id="A0A7H9DVF4"/>
<evidence type="ECO:0000313" key="2">
    <source>
        <dbReference type="Proteomes" id="UP000510643"/>
    </source>
</evidence>
<organism evidence="1 2">
    <name type="scientific">Empedobacter falsenii</name>
    <dbReference type="NCBI Taxonomy" id="343874"/>
    <lineage>
        <taxon>Bacteria</taxon>
        <taxon>Pseudomonadati</taxon>
        <taxon>Bacteroidota</taxon>
        <taxon>Flavobacteriia</taxon>
        <taxon>Flavobacteriales</taxon>
        <taxon>Weeksellaceae</taxon>
        <taxon>Empedobacter</taxon>
    </lineage>
</organism>
<name>A0A7H9DVF4_9FLAO</name>
<sequence length="142" mass="16863">MTPNYLNLGLSSPMSIELRKLVEEQLIDDLKYYGVKSDNLKFDWSNSCIEGHLSDYLNSSLENYSEIYVYDNSNNLIAEGWMDYVNGSEYSDESTFFITYWDDITIWNNKEKLFEKFELGIPNHIWEKIPENLKNFLKDENR</sequence>
<protein>
    <submittedName>
        <fullName evidence="1">Uncharacterized protein</fullName>
    </submittedName>
</protein>
<dbReference type="RefSeq" id="WP_180905082.1">
    <property type="nucleotide sequence ID" value="NZ_CP040908.1"/>
</dbReference>
<keyword evidence="2" id="KW-1185">Reference proteome</keyword>
<dbReference type="GeneID" id="78402494"/>
<accession>A0A7H9DVF4</accession>